<feature type="region of interest" description="Disordered" evidence="3">
    <location>
        <begin position="248"/>
        <end position="276"/>
    </location>
</feature>
<evidence type="ECO:0000256" key="4">
    <source>
        <dbReference type="SAM" id="Phobius"/>
    </source>
</evidence>
<keyword evidence="4" id="KW-0472">Membrane</keyword>
<dbReference type="Pfam" id="PF02181">
    <property type="entry name" value="FH2"/>
    <property type="match status" value="1"/>
</dbReference>
<dbReference type="AlphaFoldDB" id="A0A6P5WVK4"/>
<dbReference type="PANTHER" id="PTHR23213:SF177">
    <property type="entry name" value="FORMIN-LIKE PROTEIN 11"/>
    <property type="match status" value="1"/>
</dbReference>
<dbReference type="GO" id="GO:0051015">
    <property type="term" value="F:actin filament binding"/>
    <property type="evidence" value="ECO:0007669"/>
    <property type="project" value="InterPro"/>
</dbReference>
<proteinExistence type="inferred from homology"/>
<name>A0A6P5WVK4_DURZI</name>
<dbReference type="OrthoDB" id="1668162at2759"/>
<feature type="transmembrane region" description="Helical" evidence="4">
    <location>
        <begin position="164"/>
        <end position="187"/>
    </location>
</feature>
<dbReference type="KEGG" id="dzi:111277941"/>
<evidence type="ECO:0000256" key="2">
    <source>
        <dbReference type="RuleBase" id="RU361260"/>
    </source>
</evidence>
<dbReference type="Gene3D" id="1.20.58.2220">
    <property type="entry name" value="Formin, FH2 domain"/>
    <property type="match status" value="1"/>
</dbReference>
<evidence type="ECO:0000256" key="1">
    <source>
        <dbReference type="ARBA" id="ARBA00025793"/>
    </source>
</evidence>
<feature type="compositionally biased region" description="Polar residues" evidence="3">
    <location>
        <begin position="437"/>
        <end position="479"/>
    </location>
</feature>
<dbReference type="GeneID" id="111277941"/>
<evidence type="ECO:0000256" key="3">
    <source>
        <dbReference type="SAM" id="MobiDB-lite"/>
    </source>
</evidence>
<dbReference type="SMART" id="SM00498">
    <property type="entry name" value="FH2"/>
    <property type="match status" value="1"/>
</dbReference>
<dbReference type="SUPFAM" id="SSF101447">
    <property type="entry name" value="Formin homology 2 domain (FH2 domain)"/>
    <property type="match status" value="1"/>
</dbReference>
<feature type="transmembrane region" description="Helical" evidence="4">
    <location>
        <begin position="7"/>
        <end position="27"/>
    </location>
</feature>
<gene>
    <name evidence="7" type="primary">LOC111277941</name>
</gene>
<organism evidence="6 7">
    <name type="scientific">Durio zibethinus</name>
    <name type="common">Durian</name>
    <dbReference type="NCBI Taxonomy" id="66656"/>
    <lineage>
        <taxon>Eukaryota</taxon>
        <taxon>Viridiplantae</taxon>
        <taxon>Streptophyta</taxon>
        <taxon>Embryophyta</taxon>
        <taxon>Tracheophyta</taxon>
        <taxon>Spermatophyta</taxon>
        <taxon>Magnoliopsida</taxon>
        <taxon>eudicotyledons</taxon>
        <taxon>Gunneridae</taxon>
        <taxon>Pentapetalae</taxon>
        <taxon>rosids</taxon>
        <taxon>malvids</taxon>
        <taxon>Malvales</taxon>
        <taxon>Malvaceae</taxon>
        <taxon>Helicteroideae</taxon>
        <taxon>Durio</taxon>
    </lineage>
</organism>
<evidence type="ECO:0000313" key="6">
    <source>
        <dbReference type="Proteomes" id="UP000515121"/>
    </source>
</evidence>
<dbReference type="RefSeq" id="XP_022720119.1">
    <property type="nucleotide sequence ID" value="XM_022864384.1"/>
</dbReference>
<dbReference type="PANTHER" id="PTHR23213">
    <property type="entry name" value="FORMIN-RELATED"/>
    <property type="match status" value="1"/>
</dbReference>
<comment type="similarity">
    <text evidence="1">Belongs to the formin-like family. Class-I subfamily.</text>
</comment>
<feature type="domain" description="FH2" evidence="5">
    <location>
        <begin position="533"/>
        <end position="956"/>
    </location>
</feature>
<dbReference type="InterPro" id="IPR027643">
    <property type="entry name" value="Formin-like_plant"/>
</dbReference>
<protein>
    <recommendedName>
        <fullName evidence="2">Formin-like protein</fullName>
    </recommendedName>
</protein>
<feature type="compositionally biased region" description="Polar residues" evidence="3">
    <location>
        <begin position="388"/>
        <end position="413"/>
    </location>
</feature>
<dbReference type="PROSITE" id="PS51444">
    <property type="entry name" value="FH2"/>
    <property type="match status" value="1"/>
</dbReference>
<keyword evidence="4" id="KW-1133">Transmembrane helix</keyword>
<keyword evidence="4" id="KW-0812">Transmembrane</keyword>
<dbReference type="GO" id="GO:0045010">
    <property type="term" value="P:actin nucleation"/>
    <property type="evidence" value="ECO:0007669"/>
    <property type="project" value="InterPro"/>
</dbReference>
<dbReference type="PRINTS" id="PR01217">
    <property type="entry name" value="PRICHEXTENSN"/>
</dbReference>
<accession>A0A6P5WVK4</accession>
<feature type="region of interest" description="Disordered" evidence="3">
    <location>
        <begin position="368"/>
        <end position="485"/>
    </location>
</feature>
<keyword evidence="6" id="KW-1185">Reference proteome</keyword>
<sequence>MGYGSQILHMIFIIFLFISLGSSHILIADALMDAAEELEVRGLQQIYFMEESGGNQNKIEKVSGQDENEQKEALIVQKFRALLGLKSTKRRRIPLNGAAGYFSPSPSPSPSVEAEIFVPAPAPAPAPSSPMLAHFHHPPPRSSNMPPPDKIHNENTDKGRVKRILVPVLVSGGAAFLACLLGLICFCGKIRKNRKKSTKTIFRYNKKGRIRGKSKYKSSQNSSSKVSLNPGLDLFYLNSLGVDLEQQPASLKQRAETEKTSPNHSTPNYALDKREESNREIAIQEYDNASSSSTREIMSVHEDVESARYDSDVGNCSPSDKIIPIECHSSDDESFHSFLDSNSSNVRISNASAGSLSDRSEIPLNETKISSSPQHSFAPPSMSIAMSGHNTTTLQPQSPCSRQDSPDCQKNFTPSPSPSPPQPPPPPPLPPVLRISPLNSSSSATTRARFKSSTSSALLNITPARNSDASSGSNQNQANPCDVPFSPHKPCKPLPSPPGIPPPPCPPLFLKGNNNPVKGPPPPPAQLPQYTPLGKDGAPLAKLKPLHWDKVRAAPDRSMVWDKLRSNSFELDEEMMESLFGYNIQNSMKNDETKSKTPSPSQHVLEPKRLQNITILLKALNVTAEQACNALMKGNGLVLQQLEALVKMVPTKEEEAKLSSYKRDINELGSAEKFVKVLLSVPFAFLRAEAMLFRETFEDEVIHLKNSFSMLEEACKELRSSRLFLKLLEAVLKTGNRMNVGTIRGGARAFKLDALLKLADVKGTDGKTTLLHFVVQEIIRSEGIKVSDSIMGKINQRNKSCRTAEEKEEDYRRMGLDLVSGLSTELYHVKKTATLDLDVLASSVSNLSDGKAKLQHLVRKELSTDEKSGNFIRSMNSFLNYAEKNLKELQEDEHRVLLHVKEITEYFHGDVSKLDEANPLGIFVIVRDFLGMLDNVCKELRNLKVPRSPSPLAPFR</sequence>
<reference evidence="7" key="1">
    <citation type="submission" date="2025-08" db="UniProtKB">
        <authorList>
            <consortium name="RefSeq"/>
        </authorList>
    </citation>
    <scope>IDENTIFICATION</scope>
    <source>
        <tissue evidence="7">Fruit stalk</tissue>
    </source>
</reference>
<dbReference type="Proteomes" id="UP000515121">
    <property type="component" value="Unplaced"/>
</dbReference>
<feature type="compositionally biased region" description="Pro residues" evidence="3">
    <location>
        <begin position="415"/>
        <end position="431"/>
    </location>
</feature>
<dbReference type="InterPro" id="IPR015425">
    <property type="entry name" value="FH2_Formin"/>
</dbReference>
<dbReference type="InterPro" id="IPR042201">
    <property type="entry name" value="FH2_Formin_sf"/>
</dbReference>
<evidence type="ECO:0000259" key="5">
    <source>
        <dbReference type="PROSITE" id="PS51444"/>
    </source>
</evidence>
<evidence type="ECO:0000313" key="7">
    <source>
        <dbReference type="RefSeq" id="XP_022720119.1"/>
    </source>
</evidence>